<dbReference type="EMBL" id="CAKASE010000083">
    <property type="protein sequence ID" value="CAG9585403.1"/>
    <property type="molecule type" value="Genomic_DNA"/>
</dbReference>
<dbReference type="Proteomes" id="UP000789524">
    <property type="component" value="Unassembled WGS sequence"/>
</dbReference>
<name>A0A8J2WDK5_9NEOP</name>
<accession>A0A8J2WDK5</accession>
<keyword evidence="2" id="KW-1185">Reference proteome</keyword>
<gene>
    <name evidence="1" type="ORF">DCHRY22_LOCUS15819</name>
</gene>
<protein>
    <submittedName>
        <fullName evidence="1">(African queen) hypothetical protein</fullName>
    </submittedName>
</protein>
<evidence type="ECO:0000313" key="2">
    <source>
        <dbReference type="Proteomes" id="UP000789524"/>
    </source>
</evidence>
<dbReference type="AlphaFoldDB" id="A0A8J2WDK5"/>
<comment type="caution">
    <text evidence="1">The sequence shown here is derived from an EMBL/GenBank/DDBJ whole genome shotgun (WGS) entry which is preliminary data.</text>
</comment>
<evidence type="ECO:0000313" key="1">
    <source>
        <dbReference type="EMBL" id="CAG9585403.1"/>
    </source>
</evidence>
<sequence length="156" mass="17451">MTLRKNDRHGRTKENLHSFRELFREVMIEASNGLADYLDSTHTRALCPHNDRPAAVCVWVCVTLNFTLHAAAHELRNQVALLRAPGAHVSRAIVFSYLAVQIAATLKFGALGKVTAQIVITMTSACNLRKTFAEVPADCDKTSNRWRPITRTIHTE</sequence>
<proteinExistence type="predicted"/>
<reference evidence="1" key="1">
    <citation type="submission" date="2021-09" db="EMBL/GenBank/DDBJ databases">
        <authorList>
            <person name="Martin H S."/>
        </authorList>
    </citation>
    <scope>NUCLEOTIDE SEQUENCE</scope>
</reference>
<organism evidence="1 2">
    <name type="scientific">Danaus chrysippus</name>
    <name type="common">African queen</name>
    <dbReference type="NCBI Taxonomy" id="151541"/>
    <lineage>
        <taxon>Eukaryota</taxon>
        <taxon>Metazoa</taxon>
        <taxon>Ecdysozoa</taxon>
        <taxon>Arthropoda</taxon>
        <taxon>Hexapoda</taxon>
        <taxon>Insecta</taxon>
        <taxon>Pterygota</taxon>
        <taxon>Neoptera</taxon>
        <taxon>Endopterygota</taxon>
        <taxon>Lepidoptera</taxon>
        <taxon>Glossata</taxon>
        <taxon>Ditrysia</taxon>
        <taxon>Papilionoidea</taxon>
        <taxon>Nymphalidae</taxon>
        <taxon>Danainae</taxon>
        <taxon>Danaini</taxon>
        <taxon>Danaina</taxon>
        <taxon>Danaus</taxon>
        <taxon>Anosia</taxon>
    </lineage>
</organism>
<dbReference type="OrthoDB" id="7475489at2759"/>